<dbReference type="InterPro" id="IPR054289">
    <property type="entry name" value="DUF7025"/>
</dbReference>
<evidence type="ECO:0000256" key="1">
    <source>
        <dbReference type="SAM" id="MobiDB-lite"/>
    </source>
</evidence>
<feature type="domain" description="DUF7025" evidence="3">
    <location>
        <begin position="214"/>
        <end position="309"/>
    </location>
</feature>
<dbReference type="InterPro" id="IPR027417">
    <property type="entry name" value="P-loop_NTPase"/>
</dbReference>
<dbReference type="InterPro" id="IPR003959">
    <property type="entry name" value="ATPase_AAA_core"/>
</dbReference>
<feature type="compositionally biased region" description="Basic and acidic residues" evidence="1">
    <location>
        <begin position="16"/>
        <end position="31"/>
    </location>
</feature>
<gene>
    <name evidence="4" type="ORF">RDB_LOCUS79371</name>
</gene>
<dbReference type="Pfam" id="PF22942">
    <property type="entry name" value="DUF7025"/>
    <property type="match status" value="1"/>
</dbReference>
<dbReference type="GO" id="GO:0016887">
    <property type="term" value="F:ATP hydrolysis activity"/>
    <property type="evidence" value="ECO:0007669"/>
    <property type="project" value="InterPro"/>
</dbReference>
<evidence type="ECO:0000259" key="2">
    <source>
        <dbReference type="Pfam" id="PF00004"/>
    </source>
</evidence>
<reference evidence="4" key="1">
    <citation type="submission" date="2021-01" db="EMBL/GenBank/DDBJ databases">
        <authorList>
            <person name="Kaushik A."/>
        </authorList>
    </citation>
    <scope>NUCLEOTIDE SEQUENCE</scope>
    <source>
        <strain evidence="4">AG1-1B</strain>
    </source>
</reference>
<feature type="domain" description="ATPase AAA-type core" evidence="2">
    <location>
        <begin position="476"/>
        <end position="548"/>
    </location>
</feature>
<dbReference type="AlphaFoldDB" id="A0A8H3BAH2"/>
<feature type="compositionally biased region" description="Basic and acidic residues" evidence="1">
    <location>
        <begin position="143"/>
        <end position="167"/>
    </location>
</feature>
<feature type="region of interest" description="Disordered" evidence="1">
    <location>
        <begin position="1"/>
        <end position="32"/>
    </location>
</feature>
<evidence type="ECO:0000313" key="4">
    <source>
        <dbReference type="EMBL" id="CAE6451544.1"/>
    </source>
</evidence>
<sequence>MGASIDLFDPPEPELLVEKPAEEKKEEEQGKKWKRKTQVWQYGWRDAEPPQARKKEDENLVFVAIERYGGNSGQEDHMWIEINSQPLNELLKSEFKYLLEGLLDDDPGVDARELYVSRERLAELAAMAPPEEEPQLKSNLDGVETKKSEDDQPAKEQNDKSIDKTGPPDHITIPDESIIIPLELSKTDYNQALREIKLLYEFIIDEFQKVDDKLKRLTADGMISWKLLWAFIRRGQRLETSHSSTGEKQGFIMTSWEYSTDCTGTPVFLVHGRWLEWTGYRYTQQAITRQIPDFAGLKKSADLPVQHLSSESFEELTARGRTYIKYAGIHHLNYTSNIIVDDKKIRAEGRLMVDVASYRRMNPNADRWDYDDPRHFSSRRARENMASSRTTMAENDEDIIILPPTLHGYSFVAKTWGEIIVEHLSPVPFQPHIFNHLVLRDDYKNMIRSLVDAHAGKGESALLTDVVSGKGGGLVVVLHGKPGIGKTLTAEAISEHLKRPLYVVSSGELGVRPSHLETSLKNTLEVATIWKAVTLIDEADVFLEARSSHELER</sequence>
<dbReference type="Gene3D" id="3.40.50.300">
    <property type="entry name" value="P-loop containing nucleotide triphosphate hydrolases"/>
    <property type="match status" value="1"/>
</dbReference>
<dbReference type="SUPFAM" id="SSF52540">
    <property type="entry name" value="P-loop containing nucleoside triphosphate hydrolases"/>
    <property type="match status" value="1"/>
</dbReference>
<organism evidence="4 5">
    <name type="scientific">Rhizoctonia solani</name>
    <dbReference type="NCBI Taxonomy" id="456999"/>
    <lineage>
        <taxon>Eukaryota</taxon>
        <taxon>Fungi</taxon>
        <taxon>Dikarya</taxon>
        <taxon>Basidiomycota</taxon>
        <taxon>Agaricomycotina</taxon>
        <taxon>Agaricomycetes</taxon>
        <taxon>Cantharellales</taxon>
        <taxon>Ceratobasidiaceae</taxon>
        <taxon>Rhizoctonia</taxon>
    </lineage>
</organism>
<proteinExistence type="predicted"/>
<name>A0A8H3BAH2_9AGAM</name>
<dbReference type="Proteomes" id="UP000663826">
    <property type="component" value="Unassembled WGS sequence"/>
</dbReference>
<dbReference type="PANTHER" id="PTHR46411">
    <property type="entry name" value="FAMILY ATPASE, PUTATIVE-RELATED"/>
    <property type="match status" value="1"/>
</dbReference>
<evidence type="ECO:0000313" key="5">
    <source>
        <dbReference type="Proteomes" id="UP000663826"/>
    </source>
</evidence>
<evidence type="ECO:0000259" key="3">
    <source>
        <dbReference type="Pfam" id="PF22942"/>
    </source>
</evidence>
<dbReference type="PANTHER" id="PTHR46411:SF3">
    <property type="entry name" value="AAA+ ATPASE DOMAIN-CONTAINING PROTEIN"/>
    <property type="match status" value="1"/>
</dbReference>
<accession>A0A8H3BAH2</accession>
<dbReference type="EMBL" id="CAJMWQ010001460">
    <property type="protein sequence ID" value="CAE6451544.1"/>
    <property type="molecule type" value="Genomic_DNA"/>
</dbReference>
<evidence type="ECO:0008006" key="6">
    <source>
        <dbReference type="Google" id="ProtNLM"/>
    </source>
</evidence>
<dbReference type="Pfam" id="PF00004">
    <property type="entry name" value="AAA"/>
    <property type="match status" value="1"/>
</dbReference>
<feature type="non-terminal residue" evidence="4">
    <location>
        <position position="1"/>
    </location>
</feature>
<feature type="region of interest" description="Disordered" evidence="1">
    <location>
        <begin position="125"/>
        <end position="172"/>
    </location>
</feature>
<dbReference type="GO" id="GO:0005524">
    <property type="term" value="F:ATP binding"/>
    <property type="evidence" value="ECO:0007669"/>
    <property type="project" value="InterPro"/>
</dbReference>
<protein>
    <recommendedName>
        <fullName evidence="6">ATPase AAA-type core domain-containing protein</fullName>
    </recommendedName>
</protein>
<comment type="caution">
    <text evidence="4">The sequence shown here is derived from an EMBL/GenBank/DDBJ whole genome shotgun (WGS) entry which is preliminary data.</text>
</comment>